<dbReference type="PANTHER" id="PTHR22731:SF3">
    <property type="entry name" value="RIBONUCLEASES P_MRP PROTEIN SUBUNIT POP1"/>
    <property type="match status" value="1"/>
</dbReference>
<evidence type="ECO:0000256" key="4">
    <source>
        <dbReference type="SAM" id="MobiDB-lite"/>
    </source>
</evidence>
<evidence type="ECO:0000259" key="5">
    <source>
        <dbReference type="Pfam" id="PF06978"/>
    </source>
</evidence>
<feature type="compositionally biased region" description="Basic residues" evidence="4">
    <location>
        <begin position="294"/>
        <end position="303"/>
    </location>
</feature>
<evidence type="ECO:0000256" key="3">
    <source>
        <dbReference type="ARBA" id="ARBA00023242"/>
    </source>
</evidence>
<feature type="domain" description="Pop1 N-terminal" evidence="5">
    <location>
        <begin position="149"/>
        <end position="220"/>
    </location>
</feature>
<name>A0ABQ8KRJ1_9APHY</name>
<dbReference type="InterPro" id="IPR009723">
    <property type="entry name" value="Pop1_N"/>
</dbReference>
<dbReference type="RefSeq" id="XP_047782718.1">
    <property type="nucleotide sequence ID" value="XM_047917862.1"/>
</dbReference>
<dbReference type="Proteomes" id="UP000814176">
    <property type="component" value="Unassembled WGS sequence"/>
</dbReference>
<gene>
    <name evidence="8" type="ORF">C8Q71DRAFT_328721</name>
</gene>
<evidence type="ECO:0000259" key="6">
    <source>
        <dbReference type="Pfam" id="PF08170"/>
    </source>
</evidence>
<dbReference type="Pfam" id="PF06978">
    <property type="entry name" value="POP1_N"/>
    <property type="match status" value="2"/>
</dbReference>
<evidence type="ECO:0000256" key="1">
    <source>
        <dbReference type="ARBA" id="ARBA00004123"/>
    </source>
</evidence>
<comment type="subcellular location">
    <subcellularLocation>
        <location evidence="1">Nucleus</location>
    </subcellularLocation>
</comment>
<feature type="domain" description="POPLD" evidence="6">
    <location>
        <begin position="532"/>
        <end position="623"/>
    </location>
</feature>
<feature type="domain" description="Pop1 N-terminal" evidence="5">
    <location>
        <begin position="70"/>
        <end position="145"/>
    </location>
</feature>
<dbReference type="Pfam" id="PF22770">
    <property type="entry name" value="POP1_C"/>
    <property type="match status" value="1"/>
</dbReference>
<feature type="compositionally biased region" description="Polar residues" evidence="4">
    <location>
        <begin position="484"/>
        <end position="494"/>
    </location>
</feature>
<comment type="caution">
    <text evidence="8">The sequence shown here is derived from an EMBL/GenBank/DDBJ whole genome shotgun (WGS) entry which is preliminary data.</text>
</comment>
<feature type="compositionally biased region" description="Low complexity" evidence="4">
    <location>
        <begin position="36"/>
        <end position="52"/>
    </location>
</feature>
<feature type="region of interest" description="Disordered" evidence="4">
    <location>
        <begin position="1"/>
        <end position="57"/>
    </location>
</feature>
<keyword evidence="2" id="KW-0819">tRNA processing</keyword>
<organism evidence="8 9">
    <name type="scientific">Rhodofomes roseus</name>
    <dbReference type="NCBI Taxonomy" id="34475"/>
    <lineage>
        <taxon>Eukaryota</taxon>
        <taxon>Fungi</taxon>
        <taxon>Dikarya</taxon>
        <taxon>Basidiomycota</taxon>
        <taxon>Agaricomycotina</taxon>
        <taxon>Agaricomycetes</taxon>
        <taxon>Polyporales</taxon>
        <taxon>Rhodofomes</taxon>
    </lineage>
</organism>
<feature type="region of interest" description="Disordered" evidence="4">
    <location>
        <begin position="650"/>
        <end position="672"/>
    </location>
</feature>
<feature type="region of interest" description="Disordered" evidence="4">
    <location>
        <begin position="125"/>
        <end position="150"/>
    </location>
</feature>
<evidence type="ECO:0000313" key="9">
    <source>
        <dbReference type="Proteomes" id="UP000814176"/>
    </source>
</evidence>
<keyword evidence="9" id="KW-1185">Reference proteome</keyword>
<dbReference type="InterPro" id="IPR055079">
    <property type="entry name" value="POP1_C"/>
</dbReference>
<dbReference type="EMBL" id="JADCUA010000003">
    <property type="protein sequence ID" value="KAH9841419.1"/>
    <property type="molecule type" value="Genomic_DNA"/>
</dbReference>
<feature type="region of interest" description="Disordered" evidence="4">
    <location>
        <begin position="282"/>
        <end position="318"/>
    </location>
</feature>
<dbReference type="Pfam" id="PF08170">
    <property type="entry name" value="POPLD"/>
    <property type="match status" value="1"/>
</dbReference>
<reference evidence="8 9" key="1">
    <citation type="journal article" date="2021" name="Environ. Microbiol.">
        <title>Gene family expansions and transcriptome signatures uncover fungal adaptations to wood decay.</title>
        <authorList>
            <person name="Hage H."/>
            <person name="Miyauchi S."/>
            <person name="Viragh M."/>
            <person name="Drula E."/>
            <person name="Min B."/>
            <person name="Chaduli D."/>
            <person name="Navarro D."/>
            <person name="Favel A."/>
            <person name="Norest M."/>
            <person name="Lesage-Meessen L."/>
            <person name="Balint B."/>
            <person name="Merenyi Z."/>
            <person name="de Eugenio L."/>
            <person name="Morin E."/>
            <person name="Martinez A.T."/>
            <person name="Baldrian P."/>
            <person name="Stursova M."/>
            <person name="Martinez M.J."/>
            <person name="Novotny C."/>
            <person name="Magnuson J.K."/>
            <person name="Spatafora J.W."/>
            <person name="Maurice S."/>
            <person name="Pangilinan J."/>
            <person name="Andreopoulos W."/>
            <person name="LaButti K."/>
            <person name="Hundley H."/>
            <person name="Na H."/>
            <person name="Kuo A."/>
            <person name="Barry K."/>
            <person name="Lipzen A."/>
            <person name="Henrissat B."/>
            <person name="Riley R."/>
            <person name="Ahrendt S."/>
            <person name="Nagy L.G."/>
            <person name="Grigoriev I.V."/>
            <person name="Martin F."/>
            <person name="Rosso M.N."/>
        </authorList>
    </citation>
    <scope>NUCLEOTIDE SEQUENCE [LARGE SCALE GENOMIC DNA]</scope>
    <source>
        <strain evidence="8 9">CIRM-BRFM 1785</strain>
    </source>
</reference>
<protein>
    <submittedName>
        <fullName evidence="8">POP1-domain-containing protein</fullName>
    </submittedName>
</protein>
<dbReference type="InterPro" id="IPR039182">
    <property type="entry name" value="Pop1"/>
</dbReference>
<accession>A0ABQ8KRJ1</accession>
<dbReference type="InterPro" id="IPR012590">
    <property type="entry name" value="POPLD_dom"/>
</dbReference>
<evidence type="ECO:0000259" key="7">
    <source>
        <dbReference type="Pfam" id="PF22770"/>
    </source>
</evidence>
<feature type="region of interest" description="Disordered" evidence="4">
    <location>
        <begin position="475"/>
        <end position="494"/>
    </location>
</feature>
<feature type="domain" description="POP1 C-terminal" evidence="7">
    <location>
        <begin position="790"/>
        <end position="858"/>
    </location>
</feature>
<keyword evidence="3" id="KW-0539">Nucleus</keyword>
<feature type="compositionally biased region" description="Basic residues" evidence="4">
    <location>
        <begin position="133"/>
        <end position="150"/>
    </location>
</feature>
<feature type="compositionally biased region" description="Basic and acidic residues" evidence="4">
    <location>
        <begin position="282"/>
        <end position="293"/>
    </location>
</feature>
<dbReference type="GeneID" id="71998594"/>
<dbReference type="PANTHER" id="PTHR22731">
    <property type="entry name" value="RIBONUCLEASES P/MRP PROTEIN SUBUNIT POP1"/>
    <property type="match status" value="1"/>
</dbReference>
<evidence type="ECO:0000313" key="8">
    <source>
        <dbReference type="EMBL" id="KAH9841419.1"/>
    </source>
</evidence>
<proteinExistence type="predicted"/>
<sequence>MAPKRKSDDSTSPDPPTAREKKKQKTAMARTIPVQSVQAGSSGNSAAGPSKSVRFDSMQGLPTSIDVERFAEARSFEISAMEDAMKSAQSASTKRAWQELPRHLRRRAASHDVRRVPLRLREKARAEMDPQRKKALGRHVPKRGKHKQLPRTKQFLKRQLDKTWLETHIWHAKRMHMKNMWGYRLAVEPTEKSFRPSHRASVHGSILHDASYFALIELAGPEDILRTLLDSCSDYQGPSPGAKRFLTGARVCETHLYKHRSYPFDLIAPMAVIWRPVAQERTKPEAAHSEVSKSKKRRGKGKGKAKERERASGQAQPPRKVWIRVHPSVVHVTHQTLRVAASYALDAAKTADPSREVAEVDIVDLREHVNVFEIMGPKSSQVIKGALKPTNDNGDDFPKFWDSLSKLQSTGSLPRGMVVGFTVHDPRLSFPPKNAKLEGGLTSSPMTVFPSAKLAQSDIWDENVRNGLRKPKYKKKDIDERKSQNLVPGTPLQPTQKDNRVPVILIQRSVEGASPISPSSHHYASNSTALHGWTLIIPQGWAMAFLPSLIYTGTRTGGQRERQTQTYEGGCAYFPRDYPFTEAYEEYADEREIEEEDRWERRPPAKRVNYAKIGTRSPWKPDWEVVLGLREPPAQESEDPASELIPAQRADVEMESEETAPGTSTQPRKGKKEIRPWLLRGQDVPSILQSISSMINPSAGLLGCIDQLRIKRGQDPLGGNVRANELWQGALVRVRVLLCGRGNPEDLALLYRLDDEEARKWNEAEALRQQGVPAMLSEDTDEKELSKLVPSTDAIIGYVTTGHYSLSRGEGHAIGAVPVSCLIDLQQRDERLRTPNSLLVKIRDRGETICRAARLEVLS</sequence>
<evidence type="ECO:0000256" key="2">
    <source>
        <dbReference type="ARBA" id="ARBA00022694"/>
    </source>
</evidence>